<protein>
    <submittedName>
        <fullName evidence="2">Uncharacterized protein</fullName>
    </submittedName>
</protein>
<feature type="compositionally biased region" description="Low complexity" evidence="1">
    <location>
        <begin position="300"/>
        <end position="311"/>
    </location>
</feature>
<feature type="region of interest" description="Disordered" evidence="1">
    <location>
        <begin position="74"/>
        <end position="112"/>
    </location>
</feature>
<keyword evidence="3" id="KW-1185">Reference proteome</keyword>
<dbReference type="Proteomes" id="UP001205105">
    <property type="component" value="Unassembled WGS sequence"/>
</dbReference>
<name>A0AAD5DUK3_9CHLO</name>
<accession>A0AAD5DUK3</accession>
<dbReference type="AlphaFoldDB" id="A0AAD5DUK3"/>
<organism evidence="2 3">
    <name type="scientific">Chlorella ohadii</name>
    <dbReference type="NCBI Taxonomy" id="2649997"/>
    <lineage>
        <taxon>Eukaryota</taxon>
        <taxon>Viridiplantae</taxon>
        <taxon>Chlorophyta</taxon>
        <taxon>core chlorophytes</taxon>
        <taxon>Trebouxiophyceae</taxon>
        <taxon>Chlorellales</taxon>
        <taxon>Chlorellaceae</taxon>
        <taxon>Chlorella clade</taxon>
        <taxon>Chlorella</taxon>
    </lineage>
</organism>
<feature type="compositionally biased region" description="Low complexity" evidence="1">
    <location>
        <begin position="181"/>
        <end position="190"/>
    </location>
</feature>
<gene>
    <name evidence="2" type="ORF">COHA_002999</name>
</gene>
<feature type="compositionally biased region" description="Low complexity" evidence="1">
    <location>
        <begin position="328"/>
        <end position="337"/>
    </location>
</feature>
<evidence type="ECO:0000256" key="1">
    <source>
        <dbReference type="SAM" id="MobiDB-lite"/>
    </source>
</evidence>
<comment type="caution">
    <text evidence="2">The sequence shown here is derived from an EMBL/GenBank/DDBJ whole genome shotgun (WGS) entry which is preliminary data.</text>
</comment>
<feature type="compositionally biased region" description="Basic and acidic residues" evidence="1">
    <location>
        <begin position="591"/>
        <end position="600"/>
    </location>
</feature>
<feature type="region of interest" description="Disordered" evidence="1">
    <location>
        <begin position="300"/>
        <end position="534"/>
    </location>
</feature>
<proteinExistence type="predicted"/>
<reference evidence="2" key="1">
    <citation type="submission" date="2020-11" db="EMBL/GenBank/DDBJ databases">
        <title>Chlorella ohadii genome sequencing and assembly.</title>
        <authorList>
            <person name="Murik O."/>
            <person name="Treves H."/>
            <person name="Kedem I."/>
            <person name="Shotland Y."/>
            <person name="Kaplan A."/>
        </authorList>
    </citation>
    <scope>NUCLEOTIDE SEQUENCE</scope>
    <source>
        <strain evidence="2">1</strain>
    </source>
</reference>
<feature type="region of interest" description="Disordered" evidence="1">
    <location>
        <begin position="181"/>
        <end position="208"/>
    </location>
</feature>
<feature type="compositionally biased region" description="Polar residues" evidence="1">
    <location>
        <begin position="405"/>
        <end position="418"/>
    </location>
</feature>
<feature type="region of interest" description="Disordered" evidence="1">
    <location>
        <begin position="44"/>
        <end position="63"/>
    </location>
</feature>
<feature type="region of interest" description="Disordered" evidence="1">
    <location>
        <begin position="574"/>
        <end position="600"/>
    </location>
</feature>
<evidence type="ECO:0000313" key="3">
    <source>
        <dbReference type="Proteomes" id="UP001205105"/>
    </source>
</evidence>
<feature type="compositionally biased region" description="Low complexity" evidence="1">
    <location>
        <begin position="487"/>
        <end position="533"/>
    </location>
</feature>
<feature type="compositionally biased region" description="Low complexity" evidence="1">
    <location>
        <begin position="54"/>
        <end position="63"/>
    </location>
</feature>
<dbReference type="EMBL" id="JADXDR010000039">
    <property type="protein sequence ID" value="KAI7843401.1"/>
    <property type="molecule type" value="Genomic_DNA"/>
</dbReference>
<feature type="compositionally biased region" description="Low complexity" evidence="1">
    <location>
        <begin position="371"/>
        <end position="392"/>
    </location>
</feature>
<sequence length="610" mass="60606">MRPRGLQLEAVDELGVDDAFGDVTISFGGLGGLGASPLSLLSPNSAPLHRRTSPARTAKAAAGTAAAAASTAAAAAPASSTLPEENDPLGELPQFGQRGGGNGGTARRRPDARRQSLAIGAMFAGLTEHAEGLLGDSELAVGDEEVQVPLAKSGKLLGGAANHSSLFVDPNTADLLATQLPSPQLLSPGPLAGGGAEADAQATPTPPPRHLAAAAEQAAAEQAAAQQPAECDSPRIAPALRAIAASARKTPGGMRESVAVFSDLTRACESMGLDDYDGDDFQLQDNNKVKELAMLYKASATPRSAAPPANSDRSMRASADGGPPGNAQPPAAAAPSAVQGHLSPQRPQQPHIAAGPAQQQQRAEADSSVGPSHAVAAPPRPAAAAKPAGSRLPAPPAHASRLRPPTTSSGYFSTAATNSTRAPSRTAAGAAGTARPASATSRPAGGARSAAAAGVRPAAKPVERPSTAAAAKPPALARVAQSGSRIPTPSKPTAGAPGASAARRPQGTATAAAAPRRAAPAPAAAAGTPSASRVPALRMESPAAAGATGGASAANLTPNTARLRWLEQNPELAFGGGTKLTASPAPGEADAQQRKLTAEERHILEWGDHL</sequence>
<feature type="compositionally biased region" description="Low complexity" evidence="1">
    <location>
        <begin position="419"/>
        <end position="480"/>
    </location>
</feature>
<evidence type="ECO:0000313" key="2">
    <source>
        <dbReference type="EMBL" id="KAI7843401.1"/>
    </source>
</evidence>